<evidence type="ECO:0000259" key="1">
    <source>
        <dbReference type="Pfam" id="PF03466"/>
    </source>
</evidence>
<reference evidence="2 3" key="1">
    <citation type="submission" date="2021-02" db="EMBL/GenBank/DDBJ databases">
        <authorList>
            <person name="Vanwijnsberghe S."/>
        </authorList>
    </citation>
    <scope>NUCLEOTIDE SEQUENCE [LARGE SCALE GENOMIC DNA]</scope>
    <source>
        <strain evidence="2 3">R-69776</strain>
    </source>
</reference>
<feature type="domain" description="LysR substrate-binding" evidence="1">
    <location>
        <begin position="2"/>
        <end position="61"/>
    </location>
</feature>
<keyword evidence="3" id="KW-1185">Reference proteome</keyword>
<dbReference type="SUPFAM" id="SSF53850">
    <property type="entry name" value="Periplasmic binding protein-like II"/>
    <property type="match status" value="1"/>
</dbReference>
<sequence length="111" mass="12338">MTLGNTNLMVDASLTGIGIAWVPEYHVRDHLASRRLVRLLSEWCPSMPGLCLYYPANRHPPTFAGSAGMGQQRLSLNGVKGRFMAEPKKAPRRCKNEINKLALNYLPPHPA</sequence>
<evidence type="ECO:0000313" key="3">
    <source>
        <dbReference type="Proteomes" id="UP000673821"/>
    </source>
</evidence>
<dbReference type="InterPro" id="IPR005119">
    <property type="entry name" value="LysR_subst-bd"/>
</dbReference>
<dbReference type="EMBL" id="CAJNBH010000054">
    <property type="protein sequence ID" value="CAE6861477.1"/>
    <property type="molecule type" value="Genomic_DNA"/>
</dbReference>
<dbReference type="Pfam" id="PF03466">
    <property type="entry name" value="LysR_substrate"/>
    <property type="match status" value="1"/>
</dbReference>
<proteinExistence type="predicted"/>
<dbReference type="Gene3D" id="3.40.190.290">
    <property type="match status" value="1"/>
</dbReference>
<protein>
    <recommendedName>
        <fullName evidence="1">LysR substrate-binding domain-containing protein</fullName>
    </recommendedName>
</protein>
<comment type="caution">
    <text evidence="2">The sequence shown here is derived from an EMBL/GenBank/DDBJ whole genome shotgun (WGS) entry which is preliminary data.</text>
</comment>
<accession>A0ABN7N8F3</accession>
<gene>
    <name evidence="2" type="ORF">R69776_08030</name>
</gene>
<organism evidence="2 3">
    <name type="scientific">Paraburkholderia nemoris</name>
    <dbReference type="NCBI Taxonomy" id="2793076"/>
    <lineage>
        <taxon>Bacteria</taxon>
        <taxon>Pseudomonadati</taxon>
        <taxon>Pseudomonadota</taxon>
        <taxon>Betaproteobacteria</taxon>
        <taxon>Burkholderiales</taxon>
        <taxon>Burkholderiaceae</taxon>
        <taxon>Paraburkholderia</taxon>
    </lineage>
</organism>
<dbReference type="Proteomes" id="UP000673821">
    <property type="component" value="Unassembled WGS sequence"/>
</dbReference>
<name>A0ABN7N8F3_9BURK</name>
<evidence type="ECO:0000313" key="2">
    <source>
        <dbReference type="EMBL" id="CAE6861477.1"/>
    </source>
</evidence>